<dbReference type="AlphaFoldDB" id="A0A2P2BZF6"/>
<reference evidence="2" key="1">
    <citation type="submission" date="2015-08" db="EMBL/GenBank/DDBJ databases">
        <authorList>
            <person name="Babu N.S."/>
            <person name="Beckwith C.J."/>
            <person name="Beseler K.G."/>
            <person name="Brison A."/>
            <person name="Carone J.V."/>
            <person name="Caskin T.P."/>
            <person name="Diamond M."/>
            <person name="Durham M.E."/>
            <person name="Foxe J.M."/>
            <person name="Go M."/>
            <person name="Henderson B.A."/>
            <person name="Jones I.B."/>
            <person name="McGettigan J.A."/>
            <person name="Micheletti S.J."/>
            <person name="Nasrallah M.E."/>
            <person name="Ortiz D."/>
            <person name="Piller C.R."/>
            <person name="Privatt S.R."/>
            <person name="Schneider S.L."/>
            <person name="Sharp S."/>
            <person name="Smith T.C."/>
            <person name="Stanton J.D."/>
            <person name="Ullery H.E."/>
            <person name="Wilson R.J."/>
            <person name="Serrano M.G."/>
            <person name="Buck G."/>
            <person name="Lee V."/>
            <person name="Wang Y."/>
            <person name="Carvalho R."/>
            <person name="Voegtly L."/>
            <person name="Shi R."/>
            <person name="Duckworth R."/>
            <person name="Johnson A."/>
            <person name="Loviza R."/>
            <person name="Walstead R."/>
            <person name="Shah Z."/>
            <person name="Kiflezghi M."/>
            <person name="Wade K."/>
            <person name="Ball S.L."/>
            <person name="Bradley K.W."/>
            <person name="Asai D.J."/>
            <person name="Bowman C.A."/>
            <person name="Russell D.A."/>
            <person name="Pope W.H."/>
            <person name="Jacobs-Sera D."/>
            <person name="Hendrix R.W."/>
            <person name="Hatfull G.F."/>
        </authorList>
    </citation>
    <scope>NUCLEOTIDE SEQUENCE</scope>
</reference>
<gene>
    <name evidence="2" type="ORF">NOCA2230031</name>
</gene>
<dbReference type="InterPro" id="IPR050834">
    <property type="entry name" value="Glycosyltransf_2"/>
</dbReference>
<dbReference type="InterPro" id="IPR001173">
    <property type="entry name" value="Glyco_trans_2-like"/>
</dbReference>
<dbReference type="InterPro" id="IPR029044">
    <property type="entry name" value="Nucleotide-diphossugar_trans"/>
</dbReference>
<keyword evidence="2" id="KW-0808">Transferase</keyword>
<evidence type="ECO:0000259" key="1">
    <source>
        <dbReference type="Pfam" id="PF00535"/>
    </source>
</evidence>
<dbReference type="CDD" id="cd00761">
    <property type="entry name" value="Glyco_tranf_GTA_type"/>
    <property type="match status" value="1"/>
</dbReference>
<dbReference type="GO" id="GO:0016740">
    <property type="term" value="F:transferase activity"/>
    <property type="evidence" value="ECO:0007669"/>
    <property type="project" value="UniProtKB-KW"/>
</dbReference>
<dbReference type="Gene3D" id="3.90.550.10">
    <property type="entry name" value="Spore Coat Polysaccharide Biosynthesis Protein SpsA, Chain A"/>
    <property type="match status" value="1"/>
</dbReference>
<accession>A0A2P2BZF6</accession>
<feature type="domain" description="Glycosyltransferase 2-like" evidence="1">
    <location>
        <begin position="8"/>
        <end position="168"/>
    </location>
</feature>
<dbReference type="PANTHER" id="PTHR43685">
    <property type="entry name" value="GLYCOSYLTRANSFERASE"/>
    <property type="match status" value="1"/>
</dbReference>
<evidence type="ECO:0000313" key="2">
    <source>
        <dbReference type="EMBL" id="CUR55111.1"/>
    </source>
</evidence>
<dbReference type="EMBL" id="CZKA01000016">
    <property type="protein sequence ID" value="CUR55111.1"/>
    <property type="molecule type" value="Genomic_DNA"/>
</dbReference>
<dbReference type="SUPFAM" id="SSF53448">
    <property type="entry name" value="Nucleotide-diphospho-sugar transferases"/>
    <property type="match status" value="1"/>
</dbReference>
<protein>
    <submittedName>
        <fullName evidence="2">Glycosyl transferase family 2</fullName>
    </submittedName>
</protein>
<sequence>MPTPDLVSVVIATRNRPELVRKAIASVIAQDYAGEIEVVLVFDQSEPDLTMASDAPGRTVRVITNTRTPGLAGARNSGIQAAEGPWVAFCDDDDHWRPEKLTRQLAAGQRSSREVHLITCSIEVDFDGTLSVRSAGCDEVTHAQLLRSRMSMLHSSTFLFRRSSLIELGMVDEFVPGSQNEDWDLLLRTARLGPIIHVDEPLVVVLWGTTSFFSRTWDTKVSSLHWMLEHHPELQTDRKGLARVYGQIAFGEASRPDRRESLRYAGRALRKDPLQWRAVVSGAVALRLVSPARVLNTLHKYGRGV</sequence>
<name>A0A2P2BZF6_9ZZZZ</name>
<dbReference type="PANTHER" id="PTHR43685:SF2">
    <property type="entry name" value="GLYCOSYLTRANSFERASE 2-LIKE DOMAIN-CONTAINING PROTEIN"/>
    <property type="match status" value="1"/>
</dbReference>
<organism evidence="2">
    <name type="scientific">metagenome</name>
    <dbReference type="NCBI Taxonomy" id="256318"/>
    <lineage>
        <taxon>unclassified sequences</taxon>
        <taxon>metagenomes</taxon>
    </lineage>
</organism>
<proteinExistence type="predicted"/>
<dbReference type="Pfam" id="PF00535">
    <property type="entry name" value="Glycos_transf_2"/>
    <property type="match status" value="1"/>
</dbReference>